<keyword evidence="3" id="KW-1185">Reference proteome</keyword>
<keyword evidence="1" id="KW-0812">Transmembrane</keyword>
<name>A0A8K0RMG3_9HYPO</name>
<protein>
    <submittedName>
        <fullName evidence="2">Uncharacterized protein</fullName>
    </submittedName>
</protein>
<organism evidence="2 3">
    <name type="scientific">Fusarium tricinctum</name>
    <dbReference type="NCBI Taxonomy" id="61284"/>
    <lineage>
        <taxon>Eukaryota</taxon>
        <taxon>Fungi</taxon>
        <taxon>Dikarya</taxon>
        <taxon>Ascomycota</taxon>
        <taxon>Pezizomycotina</taxon>
        <taxon>Sordariomycetes</taxon>
        <taxon>Hypocreomycetidae</taxon>
        <taxon>Hypocreales</taxon>
        <taxon>Nectriaceae</taxon>
        <taxon>Fusarium</taxon>
        <taxon>Fusarium tricinctum species complex</taxon>
    </lineage>
</organism>
<accession>A0A8K0RMG3</accession>
<evidence type="ECO:0000256" key="1">
    <source>
        <dbReference type="SAM" id="Phobius"/>
    </source>
</evidence>
<dbReference type="Proteomes" id="UP000813427">
    <property type="component" value="Unassembled WGS sequence"/>
</dbReference>
<keyword evidence="1" id="KW-1133">Transmembrane helix</keyword>
<gene>
    <name evidence="2" type="ORF">BKA59DRAFT_460268</name>
</gene>
<comment type="caution">
    <text evidence="2">The sequence shown here is derived from an EMBL/GenBank/DDBJ whole genome shotgun (WGS) entry which is preliminary data.</text>
</comment>
<keyword evidence="1" id="KW-0472">Membrane</keyword>
<evidence type="ECO:0000313" key="2">
    <source>
        <dbReference type="EMBL" id="KAH7232805.1"/>
    </source>
</evidence>
<dbReference type="AlphaFoldDB" id="A0A8K0RMG3"/>
<proteinExistence type="predicted"/>
<feature type="transmembrane region" description="Helical" evidence="1">
    <location>
        <begin position="16"/>
        <end position="34"/>
    </location>
</feature>
<reference evidence="2" key="1">
    <citation type="journal article" date="2021" name="Nat. Commun.">
        <title>Genetic determinants of endophytism in the Arabidopsis root mycobiome.</title>
        <authorList>
            <person name="Mesny F."/>
            <person name="Miyauchi S."/>
            <person name="Thiergart T."/>
            <person name="Pickel B."/>
            <person name="Atanasova L."/>
            <person name="Karlsson M."/>
            <person name="Huettel B."/>
            <person name="Barry K.W."/>
            <person name="Haridas S."/>
            <person name="Chen C."/>
            <person name="Bauer D."/>
            <person name="Andreopoulos W."/>
            <person name="Pangilinan J."/>
            <person name="LaButti K."/>
            <person name="Riley R."/>
            <person name="Lipzen A."/>
            <person name="Clum A."/>
            <person name="Drula E."/>
            <person name="Henrissat B."/>
            <person name="Kohler A."/>
            <person name="Grigoriev I.V."/>
            <person name="Martin F.M."/>
            <person name="Hacquard S."/>
        </authorList>
    </citation>
    <scope>NUCLEOTIDE SEQUENCE</scope>
    <source>
        <strain evidence="2">MPI-SDFR-AT-0068</strain>
    </source>
</reference>
<evidence type="ECO:0000313" key="3">
    <source>
        <dbReference type="Proteomes" id="UP000813427"/>
    </source>
</evidence>
<sequence length="176" mass="19760">MPDRIIYHNINMPDRITLASVSGIIMAVIGFISYPNLFSPSPLPSDLSLTSPNGLICRAHQKMASIQPNAVSLFTILRLDTTQPPFVPTEACLYPYGENYEAARRAVSDAWMASYKRDGNDLVWRDVYALAAMVLLNDTTRTVYMKSVLPGMDGKKKGDGAWMKICDKYYREVEEK</sequence>
<dbReference type="OrthoDB" id="5047890at2759"/>
<dbReference type="EMBL" id="JAGPXF010000008">
    <property type="protein sequence ID" value="KAH7232805.1"/>
    <property type="molecule type" value="Genomic_DNA"/>
</dbReference>